<gene>
    <name evidence="1" type="ORF">DFR35_0180</name>
</gene>
<comment type="caution">
    <text evidence="1">The sequence shown here is derived from an EMBL/GenBank/DDBJ whole genome shotgun (WGS) entry which is preliminary data.</text>
</comment>
<evidence type="ECO:0000313" key="2">
    <source>
        <dbReference type="Proteomes" id="UP000268908"/>
    </source>
</evidence>
<keyword evidence="2" id="KW-1185">Reference proteome</keyword>
<dbReference type="RefSeq" id="WP_121239609.1">
    <property type="nucleotide sequence ID" value="NZ_BHVV01000001.1"/>
</dbReference>
<organism evidence="1 2">
    <name type="scientific">Sulfurisoma sediminicola</name>
    <dbReference type="NCBI Taxonomy" id="1381557"/>
    <lineage>
        <taxon>Bacteria</taxon>
        <taxon>Pseudomonadati</taxon>
        <taxon>Pseudomonadota</taxon>
        <taxon>Betaproteobacteria</taxon>
        <taxon>Nitrosomonadales</taxon>
        <taxon>Sterolibacteriaceae</taxon>
        <taxon>Sulfurisoma</taxon>
    </lineage>
</organism>
<protein>
    <submittedName>
        <fullName evidence="1">Uncharacterized protein</fullName>
    </submittedName>
</protein>
<reference evidence="1 2" key="1">
    <citation type="submission" date="2018-10" db="EMBL/GenBank/DDBJ databases">
        <title>Genomic Encyclopedia of Type Strains, Phase IV (KMG-IV): sequencing the most valuable type-strain genomes for metagenomic binning, comparative biology and taxonomic classification.</title>
        <authorList>
            <person name="Goeker M."/>
        </authorList>
    </citation>
    <scope>NUCLEOTIDE SEQUENCE [LARGE SCALE GENOMIC DNA]</scope>
    <source>
        <strain evidence="1 2">DSM 26916</strain>
    </source>
</reference>
<accession>A0A497XID7</accession>
<dbReference type="Proteomes" id="UP000268908">
    <property type="component" value="Unassembled WGS sequence"/>
</dbReference>
<dbReference type="OrthoDB" id="8564071at2"/>
<dbReference type="EMBL" id="RCCI01000004">
    <property type="protein sequence ID" value="RLJ67631.1"/>
    <property type="molecule type" value="Genomic_DNA"/>
</dbReference>
<dbReference type="AlphaFoldDB" id="A0A497XID7"/>
<sequence length="75" mass="8628">MPYYIYRVSTGPVKILEKITEFDAFKDASAEAKRMRKEVDLAKMKIKVVFGENEIQAEEALMSVREAEPLTGDDW</sequence>
<evidence type="ECO:0000313" key="1">
    <source>
        <dbReference type="EMBL" id="RLJ67631.1"/>
    </source>
</evidence>
<proteinExistence type="predicted"/>
<name>A0A497XID7_9PROT</name>